<protein>
    <submittedName>
        <fullName evidence="8">AmmeMemoRadiSam system radical SAM enzyme</fullName>
    </submittedName>
</protein>
<name>A0A845LBM0_9FIRM</name>
<keyword evidence="4 6" id="KW-0408">Iron</keyword>
<dbReference type="SFLD" id="SFLDS00029">
    <property type="entry name" value="Radical_SAM"/>
    <property type="match status" value="1"/>
</dbReference>
<dbReference type="PIRSF" id="PIRSF004869">
    <property type="entry name" value="PflX_prd"/>
    <property type="match status" value="1"/>
</dbReference>
<dbReference type="CDD" id="cd01335">
    <property type="entry name" value="Radical_SAM"/>
    <property type="match status" value="1"/>
</dbReference>
<dbReference type="InterPro" id="IPR027596">
    <property type="entry name" value="AmmeMemoSam_rS"/>
</dbReference>
<dbReference type="AlphaFoldDB" id="A0A845LBM0"/>
<evidence type="ECO:0000256" key="2">
    <source>
        <dbReference type="ARBA" id="ARBA00022691"/>
    </source>
</evidence>
<organism evidence="8 9">
    <name type="scientific">Heliomicrobium undosum</name>
    <dbReference type="NCBI Taxonomy" id="121734"/>
    <lineage>
        <taxon>Bacteria</taxon>
        <taxon>Bacillati</taxon>
        <taxon>Bacillota</taxon>
        <taxon>Clostridia</taxon>
        <taxon>Eubacteriales</taxon>
        <taxon>Heliobacteriaceae</taxon>
        <taxon>Heliomicrobium</taxon>
    </lineage>
</organism>
<keyword evidence="1" id="KW-0004">4Fe-4S</keyword>
<dbReference type="Pfam" id="PF04055">
    <property type="entry name" value="Radical_SAM"/>
    <property type="match status" value="1"/>
</dbReference>
<evidence type="ECO:0000313" key="8">
    <source>
        <dbReference type="EMBL" id="MZP30321.1"/>
    </source>
</evidence>
<evidence type="ECO:0000256" key="3">
    <source>
        <dbReference type="ARBA" id="ARBA00022723"/>
    </source>
</evidence>
<evidence type="ECO:0000256" key="5">
    <source>
        <dbReference type="ARBA" id="ARBA00023014"/>
    </source>
</evidence>
<comment type="cofactor">
    <cofactor evidence="6">
        <name>[4Fe-4S] cluster</name>
        <dbReference type="ChEBI" id="CHEBI:49883"/>
    </cofactor>
    <text evidence="6">Binds 1 [4Fe-4S] cluster. The cluster is coordinated with 3 cysteines and an exchangeable S-adenosyl-L-methionine.</text>
</comment>
<dbReference type="InterPro" id="IPR034457">
    <property type="entry name" value="Organic_radical-activating"/>
</dbReference>
<feature type="binding site" evidence="6">
    <location>
        <position position="89"/>
    </location>
    <ligand>
        <name>[4Fe-4S] cluster</name>
        <dbReference type="ChEBI" id="CHEBI:49883"/>
        <note>4Fe-4S-S-AdoMet</note>
    </ligand>
</feature>
<dbReference type="EMBL" id="WXEY01000011">
    <property type="protein sequence ID" value="MZP30321.1"/>
    <property type="molecule type" value="Genomic_DNA"/>
</dbReference>
<keyword evidence="2 6" id="KW-0949">S-adenosyl-L-methionine</keyword>
<accession>A0A845LBM0</accession>
<dbReference type="InterPro" id="IPR013785">
    <property type="entry name" value="Aldolase_TIM"/>
</dbReference>
<gene>
    <name evidence="8" type="primary">amrS</name>
    <name evidence="8" type="ORF">GTO91_11425</name>
</gene>
<dbReference type="GO" id="GO:0003824">
    <property type="term" value="F:catalytic activity"/>
    <property type="evidence" value="ECO:0007669"/>
    <property type="project" value="InterPro"/>
</dbReference>
<comment type="caution">
    <text evidence="8">The sequence shown here is derived from an EMBL/GenBank/DDBJ whole genome shotgun (WGS) entry which is preliminary data.</text>
</comment>
<evidence type="ECO:0000313" key="9">
    <source>
        <dbReference type="Proteomes" id="UP000463470"/>
    </source>
</evidence>
<keyword evidence="3 6" id="KW-0479">Metal-binding</keyword>
<dbReference type="GO" id="GO:0046872">
    <property type="term" value="F:metal ion binding"/>
    <property type="evidence" value="ECO:0007669"/>
    <property type="project" value="UniProtKB-KW"/>
</dbReference>
<keyword evidence="9" id="KW-1185">Reference proteome</keyword>
<reference evidence="8 9" key="1">
    <citation type="submission" date="2020-01" db="EMBL/GenBank/DDBJ databases">
        <title>Whole-genome sequence of Heliobacterium undosum DSM 13378.</title>
        <authorList>
            <person name="Kyndt J.A."/>
            <person name="Meyer T.E."/>
        </authorList>
    </citation>
    <scope>NUCLEOTIDE SEQUENCE [LARGE SCALE GENOMIC DNA]</scope>
    <source>
        <strain evidence="8 9">DSM 13378</strain>
    </source>
</reference>
<dbReference type="PANTHER" id="PTHR30352">
    <property type="entry name" value="PYRUVATE FORMATE-LYASE-ACTIVATING ENZYME"/>
    <property type="match status" value="1"/>
</dbReference>
<dbReference type="InterPro" id="IPR007197">
    <property type="entry name" value="rSAM"/>
</dbReference>
<evidence type="ECO:0000259" key="7">
    <source>
        <dbReference type="PROSITE" id="PS51918"/>
    </source>
</evidence>
<evidence type="ECO:0000256" key="4">
    <source>
        <dbReference type="ARBA" id="ARBA00023004"/>
    </source>
</evidence>
<sequence length="285" mass="32155">MLREAMYYEADPPKVHCVLCPWRCHIPEGKVGVCRVRMNEQGTLYSLNYGKVTGISLDPIEKKPLRCFHPGSMILSLGTLGCNFDCGFCQNYHIAQRDADSREITPDEAVALAEETKAHGNIGIAYTYSEPSVWFEYIYDTAPKIRAAGLKNVLVTNGYIEEAPLKALLPYIDAVNLDIKGFTEDYYSGICKGRLEPVLRSARLYKAACHLEITTLVVPGKNDSDEELTGLFDWVAGELGRDTPLHLSRYYPMYRFTERPTPRETMERAAELARKRLDTVFLGNI</sequence>
<evidence type="ECO:0000256" key="6">
    <source>
        <dbReference type="PIRSR" id="PIRSR004869-50"/>
    </source>
</evidence>
<proteinExistence type="predicted"/>
<keyword evidence="5 6" id="KW-0411">Iron-sulfur</keyword>
<dbReference type="PANTHER" id="PTHR30352:SF5">
    <property type="entry name" value="PYRUVATE FORMATE-LYASE 1-ACTIVATING ENZYME"/>
    <property type="match status" value="1"/>
</dbReference>
<dbReference type="SFLD" id="SFLDG01101">
    <property type="entry name" value="Uncharacterised_Radical_SAM_Su"/>
    <property type="match status" value="1"/>
</dbReference>
<dbReference type="InterPro" id="IPR058240">
    <property type="entry name" value="rSAM_sf"/>
</dbReference>
<feature type="binding site" evidence="6">
    <location>
        <position position="82"/>
    </location>
    <ligand>
        <name>[4Fe-4S] cluster</name>
        <dbReference type="ChEBI" id="CHEBI:49883"/>
        <note>4Fe-4S-S-AdoMet</note>
    </ligand>
</feature>
<dbReference type="SUPFAM" id="SSF102114">
    <property type="entry name" value="Radical SAM enzymes"/>
    <property type="match status" value="1"/>
</dbReference>
<feature type="domain" description="Radical SAM core" evidence="7">
    <location>
        <begin position="67"/>
        <end position="282"/>
    </location>
</feature>
<dbReference type="Gene3D" id="3.20.20.70">
    <property type="entry name" value="Aldolase class I"/>
    <property type="match status" value="1"/>
</dbReference>
<dbReference type="PROSITE" id="PS51918">
    <property type="entry name" value="RADICAL_SAM"/>
    <property type="match status" value="1"/>
</dbReference>
<dbReference type="OrthoDB" id="9778883at2"/>
<dbReference type="Proteomes" id="UP000463470">
    <property type="component" value="Unassembled WGS sequence"/>
</dbReference>
<evidence type="ECO:0000256" key="1">
    <source>
        <dbReference type="ARBA" id="ARBA00022485"/>
    </source>
</evidence>
<dbReference type="InterPro" id="IPR016431">
    <property type="entry name" value="Pyrv-formate_lyase-activ_prd"/>
</dbReference>
<dbReference type="GO" id="GO:0051539">
    <property type="term" value="F:4 iron, 4 sulfur cluster binding"/>
    <property type="evidence" value="ECO:0007669"/>
    <property type="project" value="UniProtKB-KW"/>
</dbReference>
<dbReference type="NCBIfam" id="TIGR04337">
    <property type="entry name" value="AmmeMemoSam_rS"/>
    <property type="match status" value="1"/>
</dbReference>
<feature type="binding site" evidence="6">
    <location>
        <position position="86"/>
    </location>
    <ligand>
        <name>[4Fe-4S] cluster</name>
        <dbReference type="ChEBI" id="CHEBI:49883"/>
        <note>4Fe-4S-S-AdoMet</note>
    </ligand>
</feature>